<dbReference type="Proteomes" id="UP000653454">
    <property type="component" value="Unassembled WGS sequence"/>
</dbReference>
<proteinExistence type="predicted"/>
<name>A0A8S4E812_PLUXY</name>
<dbReference type="EMBL" id="CAJHNJ030000013">
    <property type="protein sequence ID" value="CAG9111354.1"/>
    <property type="molecule type" value="Genomic_DNA"/>
</dbReference>
<organism evidence="1 2">
    <name type="scientific">Plutella xylostella</name>
    <name type="common">Diamondback moth</name>
    <name type="synonym">Plutella maculipennis</name>
    <dbReference type="NCBI Taxonomy" id="51655"/>
    <lineage>
        <taxon>Eukaryota</taxon>
        <taxon>Metazoa</taxon>
        <taxon>Ecdysozoa</taxon>
        <taxon>Arthropoda</taxon>
        <taxon>Hexapoda</taxon>
        <taxon>Insecta</taxon>
        <taxon>Pterygota</taxon>
        <taxon>Neoptera</taxon>
        <taxon>Endopterygota</taxon>
        <taxon>Lepidoptera</taxon>
        <taxon>Glossata</taxon>
        <taxon>Ditrysia</taxon>
        <taxon>Yponomeutoidea</taxon>
        <taxon>Plutellidae</taxon>
        <taxon>Plutella</taxon>
    </lineage>
</organism>
<comment type="caution">
    <text evidence="1">The sequence shown here is derived from an EMBL/GenBank/DDBJ whole genome shotgun (WGS) entry which is preliminary data.</text>
</comment>
<accession>A0A8S4E812</accession>
<dbReference type="AlphaFoldDB" id="A0A8S4E812"/>
<evidence type="ECO:0000313" key="1">
    <source>
        <dbReference type="EMBL" id="CAG9111354.1"/>
    </source>
</evidence>
<evidence type="ECO:0000313" key="2">
    <source>
        <dbReference type="Proteomes" id="UP000653454"/>
    </source>
</evidence>
<protein>
    <submittedName>
        <fullName evidence="1">(diamondback moth) hypothetical protein</fullName>
    </submittedName>
</protein>
<gene>
    <name evidence="1" type="ORF">PLXY2_LOCUS4634</name>
</gene>
<keyword evidence="2" id="KW-1185">Reference proteome</keyword>
<sequence length="231" mass="23236">SLFKHVHEVLFEALEVLQSVGVGRGLEVVVVVPGDEGVQRVGDQVGGVAGLDGQLPGELGDLSETVGQTLHVVTGQELLVEVVESLATTLGEGAGGLVVLHPEGEDGVEVVVEGVQTDVLGEVGDLLLLVVEVGPAGVVSQHGVNVVFVGDSVFLSDLGLDEALLHLGAADLVDDVSVEEVVGVDLVGSGQDHQDGVGAGVHEHALVDPDAGPGGGLVEGLKVLGVVEHAV</sequence>
<reference evidence="1" key="1">
    <citation type="submission" date="2020-11" db="EMBL/GenBank/DDBJ databases">
        <authorList>
            <person name="Whiteford S."/>
        </authorList>
    </citation>
    <scope>NUCLEOTIDE SEQUENCE</scope>
</reference>
<feature type="non-terminal residue" evidence="1">
    <location>
        <position position="1"/>
    </location>
</feature>